<accession>A0A7V5VEE4</accession>
<organism evidence="2">
    <name type="scientific">Caldithrix abyssi</name>
    <dbReference type="NCBI Taxonomy" id="187145"/>
    <lineage>
        <taxon>Bacteria</taxon>
        <taxon>Pseudomonadati</taxon>
        <taxon>Calditrichota</taxon>
        <taxon>Calditrichia</taxon>
        <taxon>Calditrichales</taxon>
        <taxon>Calditrichaceae</taxon>
        <taxon>Caldithrix</taxon>
    </lineage>
</organism>
<dbReference type="AlphaFoldDB" id="A0A7V5VEE4"/>
<evidence type="ECO:0000313" key="2">
    <source>
        <dbReference type="EMBL" id="HHM01628.1"/>
    </source>
</evidence>
<feature type="compositionally biased region" description="Polar residues" evidence="1">
    <location>
        <begin position="1"/>
        <end position="10"/>
    </location>
</feature>
<evidence type="ECO:0000256" key="1">
    <source>
        <dbReference type="SAM" id="MobiDB-lite"/>
    </source>
</evidence>
<protein>
    <recommendedName>
        <fullName evidence="3">TRAM domain-containing protein</fullName>
    </recommendedName>
</protein>
<sequence>MDRLGQTTGVSAYGRHNQKRNDSHKNRKSVYYIDTDISALRDKLKKGDTIKARIVLDLGENKYVLRFYGYNYIMESHIEFKRFDEVTLEVEAIDPRLKLRIRPPERRIPRSGHMDIRV</sequence>
<comment type="caution">
    <text evidence="2">The sequence shown here is derived from an EMBL/GenBank/DDBJ whole genome shotgun (WGS) entry which is preliminary data.</text>
</comment>
<dbReference type="Proteomes" id="UP000885771">
    <property type="component" value="Unassembled WGS sequence"/>
</dbReference>
<evidence type="ECO:0008006" key="3">
    <source>
        <dbReference type="Google" id="ProtNLM"/>
    </source>
</evidence>
<name>A0A7V5VEE4_CALAY</name>
<reference evidence="2" key="1">
    <citation type="journal article" date="2020" name="mSystems">
        <title>Genome- and Community-Level Interaction Insights into Carbon Utilization and Element Cycling Functions of Hydrothermarchaeota in Hydrothermal Sediment.</title>
        <authorList>
            <person name="Zhou Z."/>
            <person name="Liu Y."/>
            <person name="Xu W."/>
            <person name="Pan J."/>
            <person name="Luo Z.H."/>
            <person name="Li M."/>
        </authorList>
    </citation>
    <scope>NUCLEOTIDE SEQUENCE [LARGE SCALE GENOMIC DNA]</scope>
    <source>
        <strain evidence="2">HyVt-460</strain>
    </source>
</reference>
<gene>
    <name evidence="2" type="ORF">ENJ15_01345</name>
</gene>
<feature type="region of interest" description="Disordered" evidence="1">
    <location>
        <begin position="1"/>
        <end position="27"/>
    </location>
</feature>
<dbReference type="EMBL" id="DRLI01000051">
    <property type="protein sequence ID" value="HHM01628.1"/>
    <property type="molecule type" value="Genomic_DNA"/>
</dbReference>
<proteinExistence type="predicted"/>